<keyword evidence="2" id="KW-1185">Reference proteome</keyword>
<dbReference type="EMBL" id="JAPKFM010000017">
    <property type="protein sequence ID" value="MCX2965606.1"/>
    <property type="molecule type" value="Genomic_DNA"/>
</dbReference>
<protein>
    <submittedName>
        <fullName evidence="1">Uncharacterized protein</fullName>
    </submittedName>
</protein>
<name>A0A9X3I5U0_9ACTN</name>
<evidence type="ECO:0000313" key="2">
    <source>
        <dbReference type="Proteomes" id="UP001143347"/>
    </source>
</evidence>
<proteinExistence type="predicted"/>
<gene>
    <name evidence="1" type="ORF">OSB52_16085</name>
</gene>
<sequence>MTSSTVEQPGRQEAIARALDVIAQALDPLDGEHTRLRCHPDDAGWIAALINFAAQRERETNPDLDDLHIAASLRGTANLLREVGTLGIQPT</sequence>
<dbReference type="Proteomes" id="UP001143347">
    <property type="component" value="Unassembled WGS sequence"/>
</dbReference>
<evidence type="ECO:0000313" key="1">
    <source>
        <dbReference type="EMBL" id="MCX2965606.1"/>
    </source>
</evidence>
<reference evidence="1" key="1">
    <citation type="submission" date="2022-10" db="EMBL/GenBank/DDBJ databases">
        <title>WGS of marine actinomycetes from Thailand.</title>
        <authorList>
            <person name="Thawai C."/>
        </authorList>
    </citation>
    <scope>NUCLEOTIDE SEQUENCE</scope>
    <source>
        <strain evidence="1">SW21</strain>
    </source>
</reference>
<dbReference type="RefSeq" id="WP_266062690.1">
    <property type="nucleotide sequence ID" value="NZ_JAPKFM010000017.1"/>
</dbReference>
<organism evidence="1 2">
    <name type="scientific">Gordonia aquimaris</name>
    <dbReference type="NCBI Taxonomy" id="2984863"/>
    <lineage>
        <taxon>Bacteria</taxon>
        <taxon>Bacillati</taxon>
        <taxon>Actinomycetota</taxon>
        <taxon>Actinomycetes</taxon>
        <taxon>Mycobacteriales</taxon>
        <taxon>Gordoniaceae</taxon>
        <taxon>Gordonia</taxon>
    </lineage>
</organism>
<dbReference type="AlphaFoldDB" id="A0A9X3I5U0"/>
<accession>A0A9X3I5U0</accession>
<comment type="caution">
    <text evidence="1">The sequence shown here is derived from an EMBL/GenBank/DDBJ whole genome shotgun (WGS) entry which is preliminary data.</text>
</comment>